<comment type="caution">
    <text evidence="1">The sequence shown here is derived from an EMBL/GenBank/DDBJ whole genome shotgun (WGS) entry which is preliminary data.</text>
</comment>
<dbReference type="RefSeq" id="WP_183373776.1">
    <property type="nucleotide sequence ID" value="NZ_CAWVLV010000028.1"/>
</dbReference>
<evidence type="ECO:0000313" key="1">
    <source>
        <dbReference type="EMBL" id="MBB5184068.1"/>
    </source>
</evidence>
<dbReference type="Proteomes" id="UP000521313">
    <property type="component" value="Unassembled WGS sequence"/>
</dbReference>
<reference evidence="1 2" key="1">
    <citation type="submission" date="2020-08" db="EMBL/GenBank/DDBJ databases">
        <title>Genomic Encyclopedia of Type Strains, Phase IV (KMG-IV): sequencing the most valuable type-strain genomes for metagenomic binning, comparative biology and taxonomic classification.</title>
        <authorList>
            <person name="Goeker M."/>
        </authorList>
    </citation>
    <scope>NUCLEOTIDE SEQUENCE [LARGE SCALE GENOMIC DNA]</scope>
    <source>
        <strain evidence="1 2">DSM 26963</strain>
    </source>
</reference>
<dbReference type="GO" id="GO:0017171">
    <property type="term" value="F:serine hydrolase activity"/>
    <property type="evidence" value="ECO:0007669"/>
    <property type="project" value="TreeGrafter"/>
</dbReference>
<gene>
    <name evidence="1" type="ORF">HNQ43_000101</name>
</gene>
<dbReference type="AlphaFoldDB" id="A0A7W8D0Z5"/>
<protein>
    <submittedName>
        <fullName evidence="1">Pimeloyl-ACP methyl ester carboxylesterase</fullName>
    </submittedName>
</protein>
<dbReference type="PANTHER" id="PTHR46331:SF2">
    <property type="entry name" value="VALACYCLOVIR HYDROLASE"/>
    <property type="match status" value="1"/>
</dbReference>
<name>A0A7W8D0Z5_9FIRM</name>
<dbReference type="PANTHER" id="PTHR46331">
    <property type="entry name" value="VALACYCLOVIR HYDROLASE"/>
    <property type="match status" value="1"/>
</dbReference>
<sequence length="204" mass="23518">MFHVFLHDFQESPAFWNPVLEVMQDKTRSSIPSLYSWLDPEHAYYRDILQGLLLQCASYAEPFDLCGQGYGALLALDLAAQDPDRIRNLVLIEPSIPVSKRFQKVQQTLAHLVPSKVFDQMPISKKMYLDLMASLQDFEHRMDAISAPTWILLGENDKIHQQAAQWIQESIKTSEIRYIPDAIHDVVRQNSEAVGKFLKEIYQI</sequence>
<dbReference type="InterPro" id="IPR029058">
    <property type="entry name" value="AB_hydrolase_fold"/>
</dbReference>
<dbReference type="EMBL" id="JACHHD010000001">
    <property type="protein sequence ID" value="MBB5184068.1"/>
    <property type="molecule type" value="Genomic_DNA"/>
</dbReference>
<evidence type="ECO:0000313" key="2">
    <source>
        <dbReference type="Proteomes" id="UP000521313"/>
    </source>
</evidence>
<dbReference type="SUPFAM" id="SSF53474">
    <property type="entry name" value="alpha/beta-Hydrolases"/>
    <property type="match status" value="1"/>
</dbReference>
<organism evidence="1 2">
    <name type="scientific">Faecalicoccus acidiformans</name>
    <dbReference type="NCBI Taxonomy" id="915173"/>
    <lineage>
        <taxon>Bacteria</taxon>
        <taxon>Bacillati</taxon>
        <taxon>Bacillota</taxon>
        <taxon>Erysipelotrichia</taxon>
        <taxon>Erysipelotrichales</taxon>
        <taxon>Erysipelotrichaceae</taxon>
        <taxon>Faecalicoccus</taxon>
    </lineage>
</organism>
<proteinExistence type="predicted"/>
<dbReference type="Gene3D" id="3.40.50.1820">
    <property type="entry name" value="alpha/beta hydrolase"/>
    <property type="match status" value="1"/>
</dbReference>
<accession>A0A7W8D0Z5</accession>